<dbReference type="EMBL" id="JAVFKY010000003">
    <property type="protein sequence ID" value="KAK5578793.1"/>
    <property type="molecule type" value="Genomic_DNA"/>
</dbReference>
<feature type="transmembrane region" description="Helical" evidence="14">
    <location>
        <begin position="12"/>
        <end position="36"/>
    </location>
</feature>
<dbReference type="PANTHER" id="PTHR10859">
    <property type="entry name" value="GLYCOSYL TRANSFERASE"/>
    <property type="match status" value="1"/>
</dbReference>
<evidence type="ECO:0000256" key="5">
    <source>
        <dbReference type="ARBA" id="ARBA00022676"/>
    </source>
</evidence>
<keyword evidence="11 14" id="KW-0472">Membrane</keyword>
<dbReference type="CDD" id="cd04188">
    <property type="entry name" value="DPG_synthase"/>
    <property type="match status" value="1"/>
</dbReference>
<keyword evidence="10 14" id="KW-1133">Transmembrane helix</keyword>
<dbReference type="SUPFAM" id="SSF53448">
    <property type="entry name" value="Nucleotide-diphospho-sugar transferases"/>
    <property type="match status" value="1"/>
</dbReference>
<keyword evidence="17" id="KW-1185">Reference proteome</keyword>
<dbReference type="Pfam" id="PF00535">
    <property type="entry name" value="Glycos_transf_2"/>
    <property type="match status" value="1"/>
</dbReference>
<proteinExistence type="inferred from homology"/>
<feature type="domain" description="Glycosyltransferase 2-like" evidence="15">
    <location>
        <begin position="77"/>
        <end position="258"/>
    </location>
</feature>
<keyword evidence="8" id="KW-0256">Endoplasmic reticulum</keyword>
<dbReference type="GO" id="GO:0005789">
    <property type="term" value="C:endoplasmic reticulum membrane"/>
    <property type="evidence" value="ECO:0007669"/>
    <property type="project" value="UniProtKB-SubCell"/>
</dbReference>
<dbReference type="AlphaFoldDB" id="A0AAN7UCM0"/>
<evidence type="ECO:0000259" key="15">
    <source>
        <dbReference type="Pfam" id="PF00535"/>
    </source>
</evidence>
<evidence type="ECO:0000313" key="16">
    <source>
        <dbReference type="EMBL" id="KAK5578793.1"/>
    </source>
</evidence>
<evidence type="ECO:0000256" key="12">
    <source>
        <dbReference type="ARBA" id="ARBA00045097"/>
    </source>
</evidence>
<dbReference type="Proteomes" id="UP001344447">
    <property type="component" value="Unassembled WGS sequence"/>
</dbReference>
<keyword evidence="7 14" id="KW-0812">Transmembrane</keyword>
<evidence type="ECO:0000256" key="14">
    <source>
        <dbReference type="SAM" id="Phobius"/>
    </source>
</evidence>
<dbReference type="InterPro" id="IPR029044">
    <property type="entry name" value="Nucleotide-diphossugar_trans"/>
</dbReference>
<comment type="similarity">
    <text evidence="3">Belongs to the glycosyltransferase 2 family.</text>
</comment>
<evidence type="ECO:0000256" key="3">
    <source>
        <dbReference type="ARBA" id="ARBA00006739"/>
    </source>
</evidence>
<dbReference type="InterPro" id="IPR035518">
    <property type="entry name" value="DPG_synthase"/>
</dbReference>
<keyword evidence="6" id="KW-0808">Transferase</keyword>
<keyword evidence="9" id="KW-0735">Signal-anchor</keyword>
<dbReference type="GO" id="GO:0004581">
    <property type="term" value="F:dolichyl-phosphate beta-glucosyltransferase activity"/>
    <property type="evidence" value="ECO:0007669"/>
    <property type="project" value="UniProtKB-EC"/>
</dbReference>
<evidence type="ECO:0000256" key="7">
    <source>
        <dbReference type="ARBA" id="ARBA00022692"/>
    </source>
</evidence>
<dbReference type="InterPro" id="IPR001173">
    <property type="entry name" value="Glyco_trans_2-like"/>
</dbReference>
<protein>
    <recommendedName>
        <fullName evidence="13">Dolichyl-phosphate beta-glucosyltransferase</fullName>
        <ecNumber evidence="4">2.4.1.117</ecNumber>
    </recommendedName>
</protein>
<dbReference type="FunFam" id="3.90.550.10:FF:000068">
    <property type="entry name" value="ALG5, dolichyl-phosphate beta-glucosyltransferase"/>
    <property type="match status" value="1"/>
</dbReference>
<evidence type="ECO:0000256" key="11">
    <source>
        <dbReference type="ARBA" id="ARBA00023136"/>
    </source>
</evidence>
<dbReference type="Gene3D" id="3.90.550.10">
    <property type="entry name" value="Spore Coat Polysaccharide Biosynthesis Protein SpsA, Chain A"/>
    <property type="match status" value="1"/>
</dbReference>
<name>A0AAN7UCM0_9MYCE</name>
<evidence type="ECO:0000256" key="1">
    <source>
        <dbReference type="ARBA" id="ARBA00004389"/>
    </source>
</evidence>
<comment type="subcellular location">
    <subcellularLocation>
        <location evidence="1">Endoplasmic reticulum membrane</location>
        <topology evidence="1">Single-pass membrane protein</topology>
    </subcellularLocation>
</comment>
<evidence type="ECO:0000256" key="9">
    <source>
        <dbReference type="ARBA" id="ARBA00022968"/>
    </source>
</evidence>
<gene>
    <name evidence="16" type="ORF">RB653_008466</name>
</gene>
<evidence type="ECO:0000256" key="10">
    <source>
        <dbReference type="ARBA" id="ARBA00022989"/>
    </source>
</evidence>
<comment type="catalytic activity">
    <reaction evidence="12">
        <text>a di-trans,poly-cis-dolichyl phosphate + UDP-alpha-D-glucose = a di-trans,poly-cis-dolichyl beta-D-glucosyl phosphate + UDP</text>
        <dbReference type="Rhea" id="RHEA:15401"/>
        <dbReference type="Rhea" id="RHEA-COMP:19498"/>
        <dbReference type="Rhea" id="RHEA-COMP:19502"/>
        <dbReference type="ChEBI" id="CHEBI:57525"/>
        <dbReference type="ChEBI" id="CHEBI:57683"/>
        <dbReference type="ChEBI" id="CHEBI:58223"/>
        <dbReference type="ChEBI" id="CHEBI:58885"/>
        <dbReference type="EC" id="2.4.1.117"/>
    </reaction>
    <physiologicalReaction direction="left-to-right" evidence="12">
        <dbReference type="Rhea" id="RHEA:15402"/>
    </physiologicalReaction>
</comment>
<organism evidence="16 17">
    <name type="scientific">Dictyostelium firmibasis</name>
    <dbReference type="NCBI Taxonomy" id="79012"/>
    <lineage>
        <taxon>Eukaryota</taxon>
        <taxon>Amoebozoa</taxon>
        <taxon>Evosea</taxon>
        <taxon>Eumycetozoa</taxon>
        <taxon>Dictyostelia</taxon>
        <taxon>Dictyosteliales</taxon>
        <taxon>Dictyosteliaceae</taxon>
        <taxon>Dictyostelium</taxon>
    </lineage>
</organism>
<evidence type="ECO:0000256" key="4">
    <source>
        <dbReference type="ARBA" id="ARBA00012583"/>
    </source>
</evidence>
<evidence type="ECO:0000256" key="8">
    <source>
        <dbReference type="ARBA" id="ARBA00022824"/>
    </source>
</evidence>
<evidence type="ECO:0000313" key="17">
    <source>
        <dbReference type="Proteomes" id="UP001344447"/>
    </source>
</evidence>
<sequence>MIDLLINIASFTIYSIPVIPLFIIVFVILSYYLLLLHDESPLWLHRENVYIDVKKGEEHEFPSIVEKKDPIDNIYLSVIIPAYNEQIRLPSMLDEAIKFLNEKSKKDLKFSYEIIIIDDGSKDSTAKLVSSYIEKQPSSNIRLLKLKQNRGKGGAVKRGILCSRGKYCLMVDADGATEFKDFNRVEDIMHKIEKNDLGIVCGSRSHLVDSDLVAKRSFLRNILMHGFHFFVETLCVKGIKDTQCGFKLFTRETARKIFPSLHIERWAFDVEILYLAQKLNIPIAEVAVNWTEVDGSKLDPFSSSIQMAKDIVRIRFRYLLGIWKIKTL</sequence>
<reference evidence="16 17" key="1">
    <citation type="submission" date="2023-11" db="EMBL/GenBank/DDBJ databases">
        <title>Dfirmibasis_genome.</title>
        <authorList>
            <person name="Edelbroek B."/>
            <person name="Kjellin J."/>
            <person name="Jerlstrom-Hultqvist J."/>
            <person name="Soderbom F."/>
        </authorList>
    </citation>
    <scope>NUCLEOTIDE SEQUENCE [LARGE SCALE GENOMIC DNA]</scope>
    <source>
        <strain evidence="16 17">TNS-C-14</strain>
    </source>
</reference>
<comment type="pathway">
    <text evidence="2">Protein modification; protein glycosylation.</text>
</comment>
<comment type="caution">
    <text evidence="16">The sequence shown here is derived from an EMBL/GenBank/DDBJ whole genome shotgun (WGS) entry which is preliminary data.</text>
</comment>
<dbReference type="EC" id="2.4.1.117" evidence="4"/>
<dbReference type="GO" id="GO:0006487">
    <property type="term" value="P:protein N-linked glycosylation"/>
    <property type="evidence" value="ECO:0007669"/>
    <property type="project" value="TreeGrafter"/>
</dbReference>
<evidence type="ECO:0000256" key="6">
    <source>
        <dbReference type="ARBA" id="ARBA00022679"/>
    </source>
</evidence>
<evidence type="ECO:0000256" key="13">
    <source>
        <dbReference type="ARBA" id="ARBA00070518"/>
    </source>
</evidence>
<evidence type="ECO:0000256" key="2">
    <source>
        <dbReference type="ARBA" id="ARBA00004922"/>
    </source>
</evidence>
<dbReference type="PANTHER" id="PTHR10859:SF91">
    <property type="entry name" value="DOLICHYL-PHOSPHATE BETA-GLUCOSYLTRANSFERASE"/>
    <property type="match status" value="1"/>
</dbReference>
<accession>A0AAN7UCM0</accession>
<keyword evidence="5" id="KW-0328">Glycosyltransferase</keyword>